<dbReference type="Proteomes" id="UP000830116">
    <property type="component" value="Chromosome"/>
</dbReference>
<keyword evidence="2" id="KW-0175">Coiled coil</keyword>
<dbReference type="InterPro" id="IPR019734">
    <property type="entry name" value="TPR_rpt"/>
</dbReference>
<dbReference type="Pfam" id="PF13432">
    <property type="entry name" value="TPR_16"/>
    <property type="match status" value="2"/>
</dbReference>
<reference evidence="4" key="1">
    <citation type="submission" date="2022-03" db="EMBL/GenBank/DDBJ databases">
        <title>Genome Identification and Characterization of new species Bdellovibrio reynosense LBG001 sp. nov. from a Mexico soil sample.</title>
        <authorList>
            <person name="Camilli A."/>
            <person name="Ajao Y."/>
            <person name="Guo X."/>
        </authorList>
    </citation>
    <scope>NUCLEOTIDE SEQUENCE</scope>
    <source>
        <strain evidence="4">LBG001</strain>
    </source>
</reference>
<evidence type="ECO:0000256" key="3">
    <source>
        <dbReference type="SAM" id="SignalP"/>
    </source>
</evidence>
<keyword evidence="1" id="KW-0802">TPR repeat</keyword>
<sequence>MKAALIFLLSFLLAVPSFAIDTKIAQSQVIVVHLHDANATGDVQTVRVRDVDSNKIAQISLHPNKANPKIWSGFFVISFFKGDTAARTLEFFGVGKNPYYTYVSGTDTIQRVNLFENSDLMAAFITRDVEAKAKAAAKAAPVAADKKKAEVFSQEKMVQIQKQVREQVRVQEQVQVSLEEQQAKKRAELLEQQQKLSQAEKKRKQDEAAALVKKADAQYVKQNYAAAEKLYSEAIELDPENESYFYRYGVSLYKTENYNKSLVTLNMAEVDTDKLLEKDYYIALNQLKLKDYDKALKALVEVRDENDPNFSPTAAYFAGTIEYQQQKFPEARKSMEYVLDNSKDPQMDKAAEDMLDQIDRMENFLASKKERFRFTFFAGPVYDENILNVALNNGQTDVQAFRANFGASALGYIYKGLNSDLAAQLAVSDYYSTNTRFQGDATLQTADPLELALTLPYHLEIVGKSRSYNLDVLPSYRTIYMSPTGGTRAEILRTTGVTTTLAAPVKRDLYLSGKLEYSIDTSLADISSDDDDQSGNKYGLTITPTKLLDLKGEKSISTDISYIMNQANGKNFRYQRMGLGVSYSYPTFWKSTGTLRGDYANQSYGEADTARTDSTMTFTYSLNKDLTKKWNMGATAQYTIANSEVELYKYNKAMLSALFTYTHSILSK</sequence>
<proteinExistence type="predicted"/>
<dbReference type="SMART" id="SM00028">
    <property type="entry name" value="TPR"/>
    <property type="match status" value="2"/>
</dbReference>
<protein>
    <submittedName>
        <fullName evidence="4">Tetratricopeptide repeat protein</fullName>
    </submittedName>
</protein>
<feature type="repeat" description="TPR" evidence="1">
    <location>
        <begin position="208"/>
        <end position="241"/>
    </location>
</feature>
<dbReference type="EMBL" id="CP093442">
    <property type="protein sequence ID" value="UOF00317.1"/>
    <property type="molecule type" value="Genomic_DNA"/>
</dbReference>
<organism evidence="4 5">
    <name type="scientific">Bdellovibrio reynosensis</name>
    <dbReference type="NCBI Taxonomy" id="2835041"/>
    <lineage>
        <taxon>Bacteria</taxon>
        <taxon>Pseudomonadati</taxon>
        <taxon>Bdellovibrionota</taxon>
        <taxon>Bdellovibrionia</taxon>
        <taxon>Bdellovibrionales</taxon>
        <taxon>Pseudobdellovibrionaceae</taxon>
        <taxon>Bdellovibrio</taxon>
    </lineage>
</organism>
<dbReference type="Gene3D" id="1.25.40.10">
    <property type="entry name" value="Tetratricopeptide repeat domain"/>
    <property type="match status" value="2"/>
</dbReference>
<feature type="chain" id="PRO_5045188908" evidence="3">
    <location>
        <begin position="20"/>
        <end position="668"/>
    </location>
</feature>
<accession>A0ABY4C8U7</accession>
<dbReference type="RefSeq" id="WP_243536148.1">
    <property type="nucleotide sequence ID" value="NZ_CP093442.1"/>
</dbReference>
<gene>
    <name evidence="4" type="ORF">MNR06_11455</name>
</gene>
<dbReference type="SUPFAM" id="SSF48452">
    <property type="entry name" value="TPR-like"/>
    <property type="match status" value="1"/>
</dbReference>
<name>A0ABY4C8U7_9BACT</name>
<evidence type="ECO:0000313" key="4">
    <source>
        <dbReference type="EMBL" id="UOF00317.1"/>
    </source>
</evidence>
<feature type="coiled-coil region" evidence="2">
    <location>
        <begin position="180"/>
        <end position="209"/>
    </location>
</feature>
<dbReference type="InterPro" id="IPR011990">
    <property type="entry name" value="TPR-like_helical_dom_sf"/>
</dbReference>
<feature type="signal peptide" evidence="3">
    <location>
        <begin position="1"/>
        <end position="19"/>
    </location>
</feature>
<evidence type="ECO:0000313" key="5">
    <source>
        <dbReference type="Proteomes" id="UP000830116"/>
    </source>
</evidence>
<keyword evidence="5" id="KW-1185">Reference proteome</keyword>
<keyword evidence="3" id="KW-0732">Signal</keyword>
<dbReference type="PROSITE" id="PS50005">
    <property type="entry name" value="TPR"/>
    <property type="match status" value="1"/>
</dbReference>
<evidence type="ECO:0000256" key="2">
    <source>
        <dbReference type="SAM" id="Coils"/>
    </source>
</evidence>
<evidence type="ECO:0000256" key="1">
    <source>
        <dbReference type="PROSITE-ProRule" id="PRU00339"/>
    </source>
</evidence>